<dbReference type="SUPFAM" id="SSF81730">
    <property type="entry name" value="beta-catenin-interacting protein ICAT"/>
    <property type="match status" value="1"/>
</dbReference>
<name>A0A8B7YDG3_ACAPL</name>
<dbReference type="AlphaFoldDB" id="A0A8B7YDG3"/>
<feature type="domain" description="Beta-catenin-interacting ICAT" evidence="3">
    <location>
        <begin position="114"/>
        <end position="188"/>
    </location>
</feature>
<evidence type="ECO:0000259" key="3">
    <source>
        <dbReference type="Pfam" id="PF06384"/>
    </source>
</evidence>
<dbReference type="InterPro" id="IPR036911">
    <property type="entry name" value="ICAT_sf"/>
</dbReference>
<dbReference type="Gene3D" id="1.10.10.490">
    <property type="entry name" value="Beta-catenin-interacting ICAT"/>
    <property type="match status" value="1"/>
</dbReference>
<evidence type="ECO:0000313" key="4">
    <source>
        <dbReference type="Proteomes" id="UP000694845"/>
    </source>
</evidence>
<proteinExistence type="inferred from homology"/>
<dbReference type="OMA" id="TKMMAGN"/>
<accession>A0A8B7YDG3</accession>
<evidence type="ECO:0000256" key="2">
    <source>
        <dbReference type="SAM" id="MobiDB-lite"/>
    </source>
</evidence>
<protein>
    <submittedName>
        <fullName evidence="5 6">Protein LZIC-like</fullName>
    </submittedName>
</protein>
<dbReference type="PANTHER" id="PTHR16505">
    <property type="entry name" value="PROTEIN LZIC"/>
    <property type="match status" value="1"/>
</dbReference>
<gene>
    <name evidence="5 6" type="primary">LOC110979163</name>
</gene>
<dbReference type="Proteomes" id="UP000694845">
    <property type="component" value="Unplaced"/>
</dbReference>
<dbReference type="InterPro" id="IPR009428">
    <property type="entry name" value="ICAT_dom"/>
</dbReference>
<feature type="region of interest" description="Disordered" evidence="2">
    <location>
        <begin position="28"/>
        <end position="49"/>
    </location>
</feature>
<dbReference type="GeneID" id="110979163"/>
<keyword evidence="4" id="KW-1185">Reference proteome</keyword>
<dbReference type="Pfam" id="PF06384">
    <property type="entry name" value="ICAT"/>
    <property type="match status" value="1"/>
</dbReference>
<feature type="compositionally biased region" description="Acidic residues" evidence="2">
    <location>
        <begin position="29"/>
        <end position="43"/>
    </location>
</feature>
<sequence length="190" mass="21415">MASRGQSETTKLKQNLEEQLDRLMAQLSDLEEAREEMDDEEYEETKQDTLEQLQDFKESLTKMMAGNMTLVDELNGMQIAIQAAISQAFKTPEVIRLFAKKQPGQLRQRLAEVERDGKVQKLSHDSYTQQKVEILSALRKLGEKLTTAESEFLASNSSEALNEFEKVTGTMGPSEKLLQVVGSQVQQASQ</sequence>
<evidence type="ECO:0000313" key="6">
    <source>
        <dbReference type="RefSeq" id="XP_022090420.1"/>
    </source>
</evidence>
<dbReference type="PANTHER" id="PTHR16505:SF8">
    <property type="entry name" value="PROTEIN LZIC"/>
    <property type="match status" value="1"/>
</dbReference>
<dbReference type="RefSeq" id="XP_022090419.1">
    <property type="nucleotide sequence ID" value="XM_022234727.1"/>
</dbReference>
<dbReference type="InterPro" id="IPR040065">
    <property type="entry name" value="LZIC"/>
</dbReference>
<dbReference type="CTD" id="84328"/>
<dbReference type="RefSeq" id="XP_022090420.1">
    <property type="nucleotide sequence ID" value="XM_022234728.1"/>
</dbReference>
<dbReference type="OrthoDB" id="10262856at2759"/>
<comment type="similarity">
    <text evidence="1">Belongs to the CTNNBIP1 family.</text>
</comment>
<dbReference type="GO" id="GO:0008013">
    <property type="term" value="F:beta-catenin binding"/>
    <property type="evidence" value="ECO:0007669"/>
    <property type="project" value="InterPro"/>
</dbReference>
<organism evidence="4 6">
    <name type="scientific">Acanthaster planci</name>
    <name type="common">Crown-of-thorns starfish</name>
    <dbReference type="NCBI Taxonomy" id="133434"/>
    <lineage>
        <taxon>Eukaryota</taxon>
        <taxon>Metazoa</taxon>
        <taxon>Echinodermata</taxon>
        <taxon>Eleutherozoa</taxon>
        <taxon>Asterozoa</taxon>
        <taxon>Asteroidea</taxon>
        <taxon>Valvatacea</taxon>
        <taxon>Valvatida</taxon>
        <taxon>Acanthasteridae</taxon>
        <taxon>Acanthaster</taxon>
    </lineage>
</organism>
<reference evidence="5 6" key="1">
    <citation type="submission" date="2025-04" db="UniProtKB">
        <authorList>
            <consortium name="RefSeq"/>
        </authorList>
    </citation>
    <scope>IDENTIFICATION</scope>
</reference>
<evidence type="ECO:0000256" key="1">
    <source>
        <dbReference type="ARBA" id="ARBA00006505"/>
    </source>
</evidence>
<dbReference type="KEGG" id="aplc:110979163"/>
<evidence type="ECO:0000313" key="5">
    <source>
        <dbReference type="RefSeq" id="XP_022090419.1"/>
    </source>
</evidence>